<reference evidence="6 7" key="1">
    <citation type="submission" date="2014-07" db="EMBL/GenBank/DDBJ databases">
        <title>Expanding our view of genomic diversity in Candidatus Accumulibacter clades.</title>
        <authorList>
            <person name="Skennerton C.T."/>
            <person name="Barr J.J."/>
            <person name="Slater F.R."/>
            <person name="Bond P.L."/>
            <person name="Tyson G.W."/>
        </authorList>
    </citation>
    <scope>NUCLEOTIDE SEQUENCE [LARGE SCALE GENOMIC DNA]</scope>
    <source>
        <strain evidence="7">SK-01</strain>
    </source>
</reference>
<feature type="chain" id="PRO_5001785295" evidence="4">
    <location>
        <begin position="25"/>
        <end position="169"/>
    </location>
</feature>
<keyword evidence="1" id="KW-0349">Heme</keyword>
<keyword evidence="2" id="KW-0479">Metal-binding</keyword>
<dbReference type="RefSeq" id="WP_034931504.1">
    <property type="nucleotide sequence ID" value="NZ_JDSS02000053.1"/>
</dbReference>
<evidence type="ECO:0000256" key="2">
    <source>
        <dbReference type="ARBA" id="ARBA00022723"/>
    </source>
</evidence>
<evidence type="ECO:0000259" key="5">
    <source>
        <dbReference type="Pfam" id="PF00034"/>
    </source>
</evidence>
<dbReference type="GO" id="GO:0009055">
    <property type="term" value="F:electron transfer activity"/>
    <property type="evidence" value="ECO:0007669"/>
    <property type="project" value="InterPro"/>
</dbReference>
<feature type="signal peptide" evidence="4">
    <location>
        <begin position="1"/>
        <end position="24"/>
    </location>
</feature>
<dbReference type="GO" id="GO:0020037">
    <property type="term" value="F:heme binding"/>
    <property type="evidence" value="ECO:0007669"/>
    <property type="project" value="InterPro"/>
</dbReference>
<keyword evidence="4" id="KW-0732">Signal</keyword>
<sequence precursor="true">MQAFALALATLSFLSILSLSPASAASGNDARLIERGKYLAQVAGCNDCHTPGYMQTEGKVPENLWLTGTDVGFQGPWGTSYPVNLRLYMDKMGEAQWIARARQPMRPPMPWFNLREMSDKDLIALYRYVRFLGPAGDPAPVAVAPGQPVATPYVEFVPKNLPLGKQASR</sequence>
<evidence type="ECO:0000256" key="1">
    <source>
        <dbReference type="ARBA" id="ARBA00022617"/>
    </source>
</evidence>
<dbReference type="Proteomes" id="UP000019812">
    <property type="component" value="Unassembled WGS sequence"/>
</dbReference>
<dbReference type="EMBL" id="JDSS02000053">
    <property type="protein sequence ID" value="KFB65986.1"/>
    <property type="molecule type" value="Genomic_DNA"/>
</dbReference>
<dbReference type="SUPFAM" id="SSF46626">
    <property type="entry name" value="Cytochrome c"/>
    <property type="match status" value="1"/>
</dbReference>
<accession>A0A084XU42</accession>
<dbReference type="Pfam" id="PF00034">
    <property type="entry name" value="Cytochrom_C"/>
    <property type="match status" value="1"/>
</dbReference>
<evidence type="ECO:0000313" key="7">
    <source>
        <dbReference type="Proteomes" id="UP000019812"/>
    </source>
</evidence>
<comment type="caution">
    <text evidence="6">The sequence shown here is derived from an EMBL/GenBank/DDBJ whole genome shotgun (WGS) entry which is preliminary data.</text>
</comment>
<proteinExistence type="predicted"/>
<dbReference type="InterPro" id="IPR009056">
    <property type="entry name" value="Cyt_c-like_dom"/>
</dbReference>
<dbReference type="STRING" id="1457154.CAPSK01_004825"/>
<evidence type="ECO:0000313" key="6">
    <source>
        <dbReference type="EMBL" id="KFB65986.1"/>
    </source>
</evidence>
<name>A0A084XU42_9PROT</name>
<protein>
    <submittedName>
        <fullName evidence="6">Cytochrome c, mono-and diheme variant</fullName>
    </submittedName>
</protein>
<evidence type="ECO:0000256" key="3">
    <source>
        <dbReference type="ARBA" id="ARBA00023004"/>
    </source>
</evidence>
<dbReference type="InterPro" id="IPR036909">
    <property type="entry name" value="Cyt_c-like_dom_sf"/>
</dbReference>
<organism evidence="6 7">
    <name type="scientific">Candidatus Accumulibacter vicinus</name>
    <dbReference type="NCBI Taxonomy" id="2954382"/>
    <lineage>
        <taxon>Bacteria</taxon>
        <taxon>Pseudomonadati</taxon>
        <taxon>Pseudomonadota</taxon>
        <taxon>Betaproteobacteria</taxon>
        <taxon>Candidatus Accumulibacter</taxon>
    </lineage>
</organism>
<dbReference type="AlphaFoldDB" id="A0A084XU42"/>
<feature type="domain" description="Cytochrome c" evidence="5">
    <location>
        <begin position="33"/>
        <end position="130"/>
    </location>
</feature>
<evidence type="ECO:0000256" key="4">
    <source>
        <dbReference type="SAM" id="SignalP"/>
    </source>
</evidence>
<dbReference type="Gene3D" id="1.10.760.10">
    <property type="entry name" value="Cytochrome c-like domain"/>
    <property type="match status" value="1"/>
</dbReference>
<keyword evidence="3" id="KW-0408">Iron</keyword>
<dbReference type="GO" id="GO:0046872">
    <property type="term" value="F:metal ion binding"/>
    <property type="evidence" value="ECO:0007669"/>
    <property type="project" value="UniProtKB-KW"/>
</dbReference>
<gene>
    <name evidence="6" type="ORF">CAPSK01_004825</name>
</gene>